<feature type="region of interest" description="Disordered" evidence="2">
    <location>
        <begin position="22"/>
        <end position="46"/>
    </location>
</feature>
<keyword evidence="4" id="KW-1185">Reference proteome</keyword>
<evidence type="ECO:0000313" key="4">
    <source>
        <dbReference type="Proteomes" id="UP000499080"/>
    </source>
</evidence>
<evidence type="ECO:0000256" key="1">
    <source>
        <dbReference type="SAM" id="Coils"/>
    </source>
</evidence>
<organism evidence="3 4">
    <name type="scientific">Araneus ventricosus</name>
    <name type="common">Orbweaver spider</name>
    <name type="synonym">Epeira ventricosa</name>
    <dbReference type="NCBI Taxonomy" id="182803"/>
    <lineage>
        <taxon>Eukaryota</taxon>
        <taxon>Metazoa</taxon>
        <taxon>Ecdysozoa</taxon>
        <taxon>Arthropoda</taxon>
        <taxon>Chelicerata</taxon>
        <taxon>Arachnida</taxon>
        <taxon>Araneae</taxon>
        <taxon>Araneomorphae</taxon>
        <taxon>Entelegynae</taxon>
        <taxon>Araneoidea</taxon>
        <taxon>Araneidae</taxon>
        <taxon>Araneus</taxon>
    </lineage>
</organism>
<evidence type="ECO:0000256" key="2">
    <source>
        <dbReference type="SAM" id="MobiDB-lite"/>
    </source>
</evidence>
<name>A0A4Y2K9D9_ARAVE</name>
<proteinExistence type="predicted"/>
<gene>
    <name evidence="3" type="ORF">AVEN_228351_1</name>
</gene>
<protein>
    <submittedName>
        <fullName evidence="3">Uncharacterized protein</fullName>
    </submittedName>
</protein>
<evidence type="ECO:0000313" key="3">
    <source>
        <dbReference type="EMBL" id="GBM97922.1"/>
    </source>
</evidence>
<feature type="coiled-coil region" evidence="1">
    <location>
        <begin position="143"/>
        <end position="177"/>
    </location>
</feature>
<dbReference type="EMBL" id="BGPR01004280">
    <property type="protein sequence ID" value="GBM97922.1"/>
    <property type="molecule type" value="Genomic_DNA"/>
</dbReference>
<dbReference type="AlphaFoldDB" id="A0A4Y2K9D9"/>
<keyword evidence="1" id="KW-0175">Coiled coil</keyword>
<dbReference type="Proteomes" id="UP000499080">
    <property type="component" value="Unassembled WGS sequence"/>
</dbReference>
<comment type="caution">
    <text evidence="3">The sequence shown here is derived from an EMBL/GenBank/DDBJ whole genome shotgun (WGS) entry which is preliminary data.</text>
</comment>
<accession>A0A4Y2K9D9</accession>
<dbReference type="OrthoDB" id="8122238at2759"/>
<reference evidence="3 4" key="1">
    <citation type="journal article" date="2019" name="Sci. Rep.">
        <title>Orb-weaving spider Araneus ventricosus genome elucidates the spidroin gene catalogue.</title>
        <authorList>
            <person name="Kono N."/>
            <person name="Nakamura H."/>
            <person name="Ohtoshi R."/>
            <person name="Moran D.A.P."/>
            <person name="Shinohara A."/>
            <person name="Yoshida Y."/>
            <person name="Fujiwara M."/>
            <person name="Mori M."/>
            <person name="Tomita M."/>
            <person name="Arakawa K."/>
        </authorList>
    </citation>
    <scope>NUCLEOTIDE SEQUENCE [LARGE SCALE GENOMIC DNA]</scope>
</reference>
<sequence length="345" mass="38774">MPKKNIFSVSLCKNIDTVFKMPNPSPVEGESPAKDLDVSTTSTRSQKIPTESLSKVAGVSSVELLINQIIDFNLEPDVSENLISLLQELIKIYVNKSRDIKAGVQDSIVEKVISPFIKLFQDRETVHLSNIFYLKSRQTDITERQYQAKIRDCESTIESLKGKLRIINTELVEYEHDFKESSKSLIETTKQVKSLITKAAPTFSEVTSRPVVARASVPAQHGNHVLLLRPKKESTSEDNRKRIEIALTTRNSPARISRISKVSTGGLIIEAPTPEDLQALEDEIACVPALEEQFDISRPKRRRPQIILIGVPNEVDMDRLLKCLAAKNHFLCDTANKPLFEINFP</sequence>